<reference evidence="1" key="1">
    <citation type="journal article" date="2012" name="PLoS Genet.">
        <title>Comparative analysis of the genomes of two field isolates of the rice blast fungus Magnaporthe oryzae.</title>
        <authorList>
            <person name="Xue M."/>
            <person name="Yang J."/>
            <person name="Li Z."/>
            <person name="Hu S."/>
            <person name="Yao N."/>
            <person name="Dean R.A."/>
            <person name="Zhao W."/>
            <person name="Shen M."/>
            <person name="Zhang H."/>
            <person name="Li C."/>
            <person name="Liu L."/>
            <person name="Cao L."/>
            <person name="Xu X."/>
            <person name="Xing Y."/>
            <person name="Hsiang T."/>
            <person name="Zhang Z."/>
            <person name="Xu J.R."/>
            <person name="Peng Y.L."/>
        </authorList>
    </citation>
    <scope>NUCLEOTIDE SEQUENCE</scope>
    <source>
        <strain evidence="1">Y34</strain>
    </source>
</reference>
<accession>A0AA97PQU1</accession>
<dbReference type="Proteomes" id="UP000011086">
    <property type="component" value="Unassembled WGS sequence"/>
</dbReference>
<protein>
    <submittedName>
        <fullName evidence="1">Uncharacterized protein</fullName>
    </submittedName>
</protein>
<dbReference type="EMBL" id="JH792882">
    <property type="protein sequence ID" value="ELQ43577.1"/>
    <property type="molecule type" value="Genomic_DNA"/>
</dbReference>
<evidence type="ECO:0000313" key="1">
    <source>
        <dbReference type="EMBL" id="ELQ43577.1"/>
    </source>
</evidence>
<name>A0AA97PQU1_PYRO3</name>
<organism evidence="1">
    <name type="scientific">Pyricularia oryzae (strain Y34)</name>
    <name type="common">Rice blast fungus</name>
    <name type="synonym">Magnaporthe oryzae</name>
    <dbReference type="NCBI Taxonomy" id="1143189"/>
    <lineage>
        <taxon>Eukaryota</taxon>
        <taxon>Fungi</taxon>
        <taxon>Dikarya</taxon>
        <taxon>Ascomycota</taxon>
        <taxon>Pezizomycotina</taxon>
        <taxon>Sordariomycetes</taxon>
        <taxon>Sordariomycetidae</taxon>
        <taxon>Magnaporthales</taxon>
        <taxon>Pyriculariaceae</taxon>
        <taxon>Pyricularia</taxon>
    </lineage>
</organism>
<sequence length="76" mass="8459">MNKLSTVALGYHDVQYCIVVKTLNVACQGGGLGAIRAKPMHTEDDADRLLLAALRVFYLFLCSIKFQGILKLEKFK</sequence>
<gene>
    <name evidence="1" type="ORF">OOU_Y34scaffold00142g4</name>
</gene>
<dbReference type="AlphaFoldDB" id="A0AA97PQU1"/>
<proteinExistence type="predicted"/>